<dbReference type="Proteomes" id="UP000267049">
    <property type="component" value="Unassembled WGS sequence"/>
</dbReference>
<comment type="caution">
    <text evidence="3">The sequence shown here is derived from an EMBL/GenBank/DDBJ whole genome shotgun (WGS) entry which is preliminary data.</text>
</comment>
<evidence type="ECO:0000256" key="1">
    <source>
        <dbReference type="SAM" id="MobiDB-lite"/>
    </source>
</evidence>
<dbReference type="AlphaFoldDB" id="A0A3M8T2Y3"/>
<accession>A0A3M8T2Y3</accession>
<evidence type="ECO:0008006" key="5">
    <source>
        <dbReference type="Google" id="ProtNLM"/>
    </source>
</evidence>
<organism evidence="3 4">
    <name type="scientific">Montanilutibacter psychrotolerans</name>
    <dbReference type="NCBI Taxonomy" id="1327343"/>
    <lineage>
        <taxon>Bacteria</taxon>
        <taxon>Pseudomonadati</taxon>
        <taxon>Pseudomonadota</taxon>
        <taxon>Gammaproteobacteria</taxon>
        <taxon>Lysobacterales</taxon>
        <taxon>Lysobacteraceae</taxon>
        <taxon>Montanilutibacter</taxon>
    </lineage>
</organism>
<evidence type="ECO:0000313" key="4">
    <source>
        <dbReference type="Proteomes" id="UP000267049"/>
    </source>
</evidence>
<dbReference type="OrthoDB" id="6054159at2"/>
<dbReference type="RefSeq" id="WP_123086908.1">
    <property type="nucleotide sequence ID" value="NZ_RIBS01000002.1"/>
</dbReference>
<keyword evidence="4" id="KW-1185">Reference proteome</keyword>
<sequence>MNHQVELNLALILFLPWFAVLSALYWYFPKQPRHGARKLFDSVALLLAVLASALGMYWGFLTADPNAGAIWKQVLATSVAYGLFLLVMTLALWIRHRLFKVGAASRSPPAAIPPASAASVDSPAAD</sequence>
<keyword evidence="2" id="KW-0812">Transmembrane</keyword>
<gene>
    <name evidence="3" type="ORF">EER27_04900</name>
</gene>
<keyword evidence="2" id="KW-0472">Membrane</keyword>
<feature type="transmembrane region" description="Helical" evidence="2">
    <location>
        <begin position="70"/>
        <end position="94"/>
    </location>
</feature>
<evidence type="ECO:0000313" key="3">
    <source>
        <dbReference type="EMBL" id="RNF85122.1"/>
    </source>
</evidence>
<protein>
    <recommendedName>
        <fullName evidence="5">Transmembrane protein</fullName>
    </recommendedName>
</protein>
<dbReference type="EMBL" id="RIBS01000002">
    <property type="protein sequence ID" value="RNF85122.1"/>
    <property type="molecule type" value="Genomic_DNA"/>
</dbReference>
<feature type="transmembrane region" description="Helical" evidence="2">
    <location>
        <begin position="6"/>
        <end position="27"/>
    </location>
</feature>
<name>A0A3M8T2Y3_9GAMM</name>
<evidence type="ECO:0000256" key="2">
    <source>
        <dbReference type="SAM" id="Phobius"/>
    </source>
</evidence>
<reference evidence="3 4" key="1">
    <citation type="submission" date="2018-11" db="EMBL/GenBank/DDBJ databases">
        <title>Lysobacter cryohumiis sp. nov., isolated from soil in the Tianshan Mountains, Xinjiang, China.</title>
        <authorList>
            <person name="Luo Y."/>
            <person name="Sheng H."/>
        </authorList>
    </citation>
    <scope>NUCLEOTIDE SEQUENCE [LARGE SCALE GENOMIC DNA]</scope>
    <source>
        <strain evidence="3 4">ZS60</strain>
    </source>
</reference>
<feature type="region of interest" description="Disordered" evidence="1">
    <location>
        <begin position="104"/>
        <end position="126"/>
    </location>
</feature>
<feature type="transmembrane region" description="Helical" evidence="2">
    <location>
        <begin position="39"/>
        <end position="58"/>
    </location>
</feature>
<proteinExistence type="predicted"/>
<keyword evidence="2" id="KW-1133">Transmembrane helix</keyword>